<dbReference type="SUPFAM" id="SSF74650">
    <property type="entry name" value="Galactose mutarotase-like"/>
    <property type="match status" value="1"/>
</dbReference>
<gene>
    <name evidence="1" type="ORF">EF384_09175</name>
</gene>
<dbReference type="InterPro" id="IPR008183">
    <property type="entry name" value="Aldose_1/G6P_1-epimerase"/>
</dbReference>
<proteinExistence type="predicted"/>
<keyword evidence="2" id="KW-1185">Reference proteome</keyword>
<sequence>MSLYMHAFLIIAVLLIRRYTREKRTLTRARKGAFPMVTLSNQYLAVSIKADSAELTSIKDQASGHEFLWQADPTFWNRHAPVLFPIVSRLVDNTYTYQGTHYELSRHGFARDMVFDLVSADDSHARYQLSASEATKANYPFDFDFFIEYTLADHAVTVTYEVHNKATDQEMYYTVGGHPAFNVSLDQNQAFDQVDYQVEPAGQYDLYPLTVDGFIDLDQVHSVEVSDHVITREDFKNDAHVYKVDDQTKVILNDNKANVTVTMQTKDMPYVGIWSTYPADAPFVCLEPWTAPADDIHASGDFTEKFAVSKLAAGATAQHAYTLTFNKN</sequence>
<organism evidence="1 2">
    <name type="scientific">Aerococcus agrisoli</name>
    <dbReference type="NCBI Taxonomy" id="2487350"/>
    <lineage>
        <taxon>Bacteria</taxon>
        <taxon>Bacillati</taxon>
        <taxon>Bacillota</taxon>
        <taxon>Bacilli</taxon>
        <taxon>Lactobacillales</taxon>
        <taxon>Aerococcaceae</taxon>
        <taxon>Aerococcus</taxon>
    </lineage>
</organism>
<comment type="caution">
    <text evidence="1">The sequence shown here is derived from an EMBL/GenBank/DDBJ whole genome shotgun (WGS) entry which is preliminary data.</text>
</comment>
<evidence type="ECO:0000313" key="2">
    <source>
        <dbReference type="Proteomes" id="UP000273977"/>
    </source>
</evidence>
<dbReference type="GO" id="GO:0016853">
    <property type="term" value="F:isomerase activity"/>
    <property type="evidence" value="ECO:0007669"/>
    <property type="project" value="InterPro"/>
</dbReference>
<accession>A0A3N4FYY5</accession>
<name>A0A3N4FYY5_9LACT</name>
<evidence type="ECO:0000313" key="1">
    <source>
        <dbReference type="EMBL" id="RPA55923.1"/>
    </source>
</evidence>
<dbReference type="InterPro" id="IPR037481">
    <property type="entry name" value="LacX"/>
</dbReference>
<dbReference type="InterPro" id="IPR011013">
    <property type="entry name" value="Gal_mutarotase_sf_dom"/>
</dbReference>
<dbReference type="EMBL" id="RKMG01000046">
    <property type="protein sequence ID" value="RPA55923.1"/>
    <property type="molecule type" value="Genomic_DNA"/>
</dbReference>
<dbReference type="AlphaFoldDB" id="A0A3N4FYY5"/>
<dbReference type="Pfam" id="PF01263">
    <property type="entry name" value="Aldose_epim"/>
    <property type="match status" value="1"/>
</dbReference>
<dbReference type="Gene3D" id="2.70.98.10">
    <property type="match status" value="1"/>
</dbReference>
<dbReference type="PANTHER" id="PTHR11122">
    <property type="entry name" value="APOSPORY-ASSOCIATED PROTEIN C-RELATED"/>
    <property type="match status" value="1"/>
</dbReference>
<reference evidence="1 2" key="1">
    <citation type="submission" date="2018-11" db="EMBL/GenBank/DDBJ databases">
        <title>Aerococcus sp. SJQ22, whole genome shotgun sequence.</title>
        <authorList>
            <person name="Sun L."/>
            <person name="Gao X."/>
            <person name="Chen W."/>
            <person name="Huang K."/>
        </authorList>
    </citation>
    <scope>NUCLEOTIDE SEQUENCE [LARGE SCALE GENOMIC DNA]</scope>
    <source>
        <strain evidence="1 2">SJQ22</strain>
    </source>
</reference>
<dbReference type="InterPro" id="IPR014718">
    <property type="entry name" value="GH-type_carb-bd"/>
</dbReference>
<dbReference type="Proteomes" id="UP000273977">
    <property type="component" value="Unassembled WGS sequence"/>
</dbReference>
<dbReference type="PANTHER" id="PTHR11122:SF13">
    <property type="entry name" value="GLUCOSE-6-PHOSPHATE 1-EPIMERASE"/>
    <property type="match status" value="1"/>
</dbReference>
<dbReference type="GO" id="GO:0005975">
    <property type="term" value="P:carbohydrate metabolic process"/>
    <property type="evidence" value="ECO:0007669"/>
    <property type="project" value="InterPro"/>
</dbReference>
<dbReference type="CDD" id="cd09024">
    <property type="entry name" value="Aldose_epim_lacX"/>
    <property type="match status" value="1"/>
</dbReference>
<protein>
    <submittedName>
        <fullName evidence="1">Aldose 1-epimerase family protein</fullName>
    </submittedName>
</protein>
<dbReference type="GO" id="GO:0030246">
    <property type="term" value="F:carbohydrate binding"/>
    <property type="evidence" value="ECO:0007669"/>
    <property type="project" value="InterPro"/>
</dbReference>